<keyword evidence="6" id="KW-0472">Membrane</keyword>
<feature type="transmembrane region" description="Helical" evidence="6">
    <location>
        <begin position="42"/>
        <end position="61"/>
    </location>
</feature>
<dbReference type="EMBL" id="WJHE01000287">
    <property type="protein sequence ID" value="MST32409.1"/>
    <property type="molecule type" value="Genomic_DNA"/>
</dbReference>
<reference evidence="8 9" key="1">
    <citation type="submission" date="2019-11" db="EMBL/GenBank/DDBJ databases">
        <title>Acidiferrimicrobium australis gen. nov., sp. nov., an acidophilic and obligately heterotrophic, member of the Actinobacteria that catalyses dissimilatory oxido- reduction of iron isolated from metal-rich acidic water in Chile.</title>
        <authorList>
            <person name="Gonzalez D."/>
            <person name="Huber K."/>
            <person name="Hedrich S."/>
            <person name="Rojas-Villalobos C."/>
            <person name="Quatrini R."/>
            <person name="Dinamarca M.A."/>
            <person name="Schwarz A."/>
            <person name="Canales C."/>
            <person name="Nancucheo I."/>
        </authorList>
    </citation>
    <scope>NUCLEOTIDE SEQUENCE [LARGE SCALE GENOMIC DNA]</scope>
    <source>
        <strain evidence="8 9">USS-CCA1</strain>
    </source>
</reference>
<dbReference type="InterPro" id="IPR016174">
    <property type="entry name" value="Di-haem_cyt_TM"/>
</dbReference>
<evidence type="ECO:0000259" key="7">
    <source>
        <dbReference type="PROSITE" id="PS51002"/>
    </source>
</evidence>
<dbReference type="InterPro" id="IPR036150">
    <property type="entry name" value="Cyt_b/b6_C_sf"/>
</dbReference>
<protein>
    <recommendedName>
        <fullName evidence="3">Cytochrome bc1 complex cytochrome b subunit</fullName>
        <ecNumber evidence="2">7.1.1.8</ecNumber>
    </recommendedName>
    <alternativeName>
        <fullName evidence="5">Cytochrome bc1 reductase complex subunit QcrB</fullName>
    </alternativeName>
</protein>
<feature type="transmembrane region" description="Helical" evidence="6">
    <location>
        <begin position="138"/>
        <end position="158"/>
    </location>
</feature>
<feature type="transmembrane region" description="Helical" evidence="6">
    <location>
        <begin position="371"/>
        <end position="389"/>
    </location>
</feature>
<keyword evidence="9" id="KW-1185">Reference proteome</keyword>
<dbReference type="Pfam" id="PF13631">
    <property type="entry name" value="Cytochrom_B_N_2"/>
    <property type="match status" value="1"/>
</dbReference>
<dbReference type="SUPFAM" id="SSF81342">
    <property type="entry name" value="Transmembrane di-heme cytochromes"/>
    <property type="match status" value="1"/>
</dbReference>
<feature type="non-terminal residue" evidence="8">
    <location>
        <position position="449"/>
    </location>
</feature>
<dbReference type="PANTHER" id="PTHR19271:SF16">
    <property type="entry name" value="CYTOCHROME B"/>
    <property type="match status" value="1"/>
</dbReference>
<dbReference type="Gene3D" id="1.20.810.10">
    <property type="entry name" value="Cytochrome Bc1 Complex, Chain C"/>
    <property type="match status" value="1"/>
</dbReference>
<accession>A0ABW9QSJ1</accession>
<dbReference type="EC" id="7.1.1.8" evidence="2"/>
<organism evidence="8 9">
    <name type="scientific">Acidiferrimicrobium australe</name>
    <dbReference type="NCBI Taxonomy" id="2664430"/>
    <lineage>
        <taxon>Bacteria</taxon>
        <taxon>Bacillati</taxon>
        <taxon>Actinomycetota</taxon>
        <taxon>Acidimicrobiia</taxon>
        <taxon>Acidimicrobiales</taxon>
        <taxon>Acidimicrobiaceae</taxon>
        <taxon>Acidiferrimicrobium</taxon>
    </lineage>
</organism>
<dbReference type="PROSITE" id="PS51002">
    <property type="entry name" value="CYTB_NTER"/>
    <property type="match status" value="1"/>
</dbReference>
<name>A0ABW9QSJ1_9ACTN</name>
<comment type="caution">
    <text evidence="8">The sequence shown here is derived from an EMBL/GenBank/DDBJ whole genome shotgun (WGS) entry which is preliminary data.</text>
</comment>
<evidence type="ECO:0000256" key="3">
    <source>
        <dbReference type="ARBA" id="ARBA00016116"/>
    </source>
</evidence>
<comment type="catalytic activity">
    <reaction evidence="4">
        <text>a quinol + 2 Fe(III)-[cytochrome c](out) = a quinone + 2 Fe(II)-[cytochrome c](out) + 2 H(+)(out)</text>
        <dbReference type="Rhea" id="RHEA:11484"/>
        <dbReference type="Rhea" id="RHEA-COMP:10350"/>
        <dbReference type="Rhea" id="RHEA-COMP:14399"/>
        <dbReference type="ChEBI" id="CHEBI:15378"/>
        <dbReference type="ChEBI" id="CHEBI:24646"/>
        <dbReference type="ChEBI" id="CHEBI:29033"/>
        <dbReference type="ChEBI" id="CHEBI:29034"/>
        <dbReference type="ChEBI" id="CHEBI:132124"/>
        <dbReference type="EC" id="7.1.1.8"/>
    </reaction>
</comment>
<evidence type="ECO:0000256" key="5">
    <source>
        <dbReference type="ARBA" id="ARBA00029568"/>
    </source>
</evidence>
<evidence type="ECO:0000313" key="8">
    <source>
        <dbReference type="EMBL" id="MST32409.1"/>
    </source>
</evidence>
<dbReference type="SUPFAM" id="SSF81648">
    <property type="entry name" value="a domain/subunit of cytochrome bc1 complex (Ubiquinol-cytochrome c reductase)"/>
    <property type="match status" value="1"/>
</dbReference>
<feature type="transmembrane region" description="Helical" evidence="6">
    <location>
        <begin position="170"/>
        <end position="191"/>
    </location>
</feature>
<dbReference type="InterPro" id="IPR027387">
    <property type="entry name" value="Cytb/b6-like_sf"/>
</dbReference>
<evidence type="ECO:0000256" key="2">
    <source>
        <dbReference type="ARBA" id="ARBA00012951"/>
    </source>
</evidence>
<feature type="transmembrane region" description="Helical" evidence="6">
    <location>
        <begin position="108"/>
        <end position="126"/>
    </location>
</feature>
<feature type="domain" description="Cytochrome b/b6 N-terminal region profile" evidence="7">
    <location>
        <begin position="9"/>
        <end position="235"/>
    </location>
</feature>
<dbReference type="InterPro" id="IPR005797">
    <property type="entry name" value="Cyt_b/b6_N"/>
</dbReference>
<feature type="transmembrane region" description="Helical" evidence="6">
    <location>
        <begin position="203"/>
        <end position="227"/>
    </location>
</feature>
<gene>
    <name evidence="8" type="ORF">GHK86_06705</name>
</gene>
<dbReference type="Proteomes" id="UP000437736">
    <property type="component" value="Unassembled WGS sequence"/>
</dbReference>
<evidence type="ECO:0000256" key="1">
    <source>
        <dbReference type="ARBA" id="ARBA00001971"/>
    </source>
</evidence>
<proteinExistence type="predicted"/>
<evidence type="ECO:0000313" key="9">
    <source>
        <dbReference type="Proteomes" id="UP000437736"/>
    </source>
</evidence>
<comment type="cofactor">
    <cofactor evidence="1">
        <name>heme</name>
        <dbReference type="ChEBI" id="CHEBI:30413"/>
    </cofactor>
</comment>
<sequence>MASRIIRKVNAEMDERLGTQSFLKDAFDHIFPDNWSFMLGELAMYCFIILVVTGVYLAMFFDPSDTVVTYKGPYMPMHGVKMPVAYETMIQINLQVRGGILFRQMHHWAALLFLGAIIMHLARLFFTGAFRKPRDLNWTIGATLLLLSMLNGFTGYSLPDDLLSGLGLRIFYTILQSVPVAGNWLSYLVFGGQYPSSQITHRLYIVHVFVIPLLIAGLIGAHLAVIWRQKHTVFPGEGRSERKLVGSQMWPVYTFRSTALFFFTIGLIAILAGTTQINPVWLYGPYEPWSASSFAQPDSYVGWLIGALRLFPKWQLHLFGYTVADVFWPGFVFPMVAVGFLYAYPLIERLWTSDLLLHNVLDRPRDRPGRTGFGVAVIVFFGLLTLAGAEDVLAHFLQTSQTVVMLATRGACIVAPPVAGLFTWKMCKDLSTAPAQPSEPPEGPASSGT</sequence>
<feature type="transmembrane region" description="Helical" evidence="6">
    <location>
        <begin position="318"/>
        <end position="344"/>
    </location>
</feature>
<evidence type="ECO:0000256" key="6">
    <source>
        <dbReference type="SAM" id="Phobius"/>
    </source>
</evidence>
<keyword evidence="6" id="KW-0812">Transmembrane</keyword>
<dbReference type="PANTHER" id="PTHR19271">
    <property type="entry name" value="CYTOCHROME B"/>
    <property type="match status" value="1"/>
</dbReference>
<keyword evidence="6" id="KW-1133">Transmembrane helix</keyword>
<evidence type="ECO:0000256" key="4">
    <source>
        <dbReference type="ARBA" id="ARBA00029351"/>
    </source>
</evidence>
<feature type="transmembrane region" description="Helical" evidence="6">
    <location>
        <begin position="253"/>
        <end position="272"/>
    </location>
</feature>